<dbReference type="EMBL" id="CP022932">
    <property type="protein sequence ID" value="ASV33250.1"/>
    <property type="molecule type" value="Genomic_DNA"/>
</dbReference>
<evidence type="ECO:0000313" key="2">
    <source>
        <dbReference type="EMBL" id="ATW29981.1"/>
    </source>
</evidence>
<gene>
    <name evidence="2" type="ORF">BJP41_06160</name>
    <name evidence="1" type="ORF">CJJ18_03205</name>
</gene>
<protein>
    <submittedName>
        <fullName evidence="2">Uncharacterized protein</fullName>
    </submittedName>
</protein>
<dbReference type="Proteomes" id="UP000792865">
    <property type="component" value="Chromosome"/>
</dbReference>
<reference evidence="1" key="2">
    <citation type="submission" date="2017-08" db="EMBL/GenBank/DDBJ databases">
        <title>Genome sequence of Candidatus Hamiltonella defensa from Acyrthosiphon pisum strain MI47.</title>
        <authorList>
            <person name="Patel V.A."/>
            <person name="Chevignon G."/>
            <person name="Russell J.A."/>
            <person name="Oliver K.M."/>
        </authorList>
    </citation>
    <scope>NUCLEOTIDE SEQUENCE</scope>
    <source>
        <strain evidence="1">MI47</strain>
    </source>
</reference>
<organism evidence="2 3">
    <name type="scientific">Candidatus Williamhamiltonella defendens</name>
    <dbReference type="NCBI Taxonomy" id="138072"/>
    <lineage>
        <taxon>Bacteria</taxon>
        <taxon>Pseudomonadati</taxon>
        <taxon>Pseudomonadota</taxon>
        <taxon>Gammaproteobacteria</taxon>
        <taxon>Enterobacterales</taxon>
        <taxon>Enterobacteriaceae</taxon>
        <taxon>aphid secondary symbionts</taxon>
        <taxon>Candidatus Williamhamiltonella</taxon>
    </lineage>
</organism>
<evidence type="ECO:0000313" key="3">
    <source>
        <dbReference type="Proteomes" id="UP000230008"/>
    </source>
</evidence>
<evidence type="ECO:0000313" key="1">
    <source>
        <dbReference type="EMBL" id="ASV33250.1"/>
    </source>
</evidence>
<proteinExistence type="predicted"/>
<name>A0A2D3T379_9ENTR</name>
<dbReference type="AlphaFoldDB" id="A0A2D3T379"/>
<reference evidence="3" key="1">
    <citation type="submission" date="2016-10" db="EMBL/GenBank/DDBJ databases">
        <authorList>
            <person name="Chevignon G."/>
        </authorList>
    </citation>
    <scope>NUCLEOTIDE SEQUENCE [LARGE SCALE GENOMIC DNA]</scope>
    <source>
        <strain evidence="3">A2C</strain>
    </source>
</reference>
<reference evidence="3" key="3">
    <citation type="submission" date="2017-11" db="EMBL/GenBank/DDBJ databases">
        <title>PacBio sequencing of new strain of the secondary endosymbiont Candidatus Hamiltonella defensa.</title>
        <authorList>
            <person name="Strand M.R."/>
            <person name="Oliver K."/>
        </authorList>
    </citation>
    <scope>NUCLEOTIDE SEQUENCE [LARGE SCALE GENOMIC DNA]</scope>
    <source>
        <strain evidence="3">A2C</strain>
    </source>
</reference>
<reference evidence="2" key="4">
    <citation type="journal article" date="2018" name="Genome Biol. Evol.">
        <title>Culture-Facilitated Comparative Genomics of the Facultative Symbiont Hamiltonella defensa.</title>
        <authorList>
            <person name="Chevignon G."/>
            <person name="Boyd B.M."/>
            <person name="Brandt J.W."/>
            <person name="Oliver K.M."/>
            <person name="Strand M.R."/>
        </authorList>
    </citation>
    <scope>NUCLEOTIDE SEQUENCE</scope>
    <source>
        <strain evidence="2">A2C</strain>
    </source>
</reference>
<dbReference type="EMBL" id="CP017606">
    <property type="protein sequence ID" value="ATW29981.1"/>
    <property type="molecule type" value="Genomic_DNA"/>
</dbReference>
<accession>A0A2D3T379</accession>
<sequence length="66" mass="7530">MSSRSKGVLPTLFWGRQKIKGDESACFIYVYQSSMYFFCNNFSYPSGSPLKIFASIIFEGIDVKLK</sequence>
<dbReference type="Proteomes" id="UP000230008">
    <property type="component" value="Chromosome"/>
</dbReference>